<comment type="similarity">
    <text evidence="4">Belongs to the P4HA family.</text>
</comment>
<dbReference type="FunFam" id="2.60.120.620:FF:000001">
    <property type="entry name" value="Prolyl 4-hydroxylase subunit alpha 2"/>
    <property type="match status" value="1"/>
</dbReference>
<evidence type="ECO:0000256" key="1">
    <source>
        <dbReference type="ARBA" id="ARBA00001961"/>
    </source>
</evidence>
<name>A0AAU9VDW5_EUPED</name>
<dbReference type="Pfam" id="PF13640">
    <property type="entry name" value="2OG-FeII_Oxy_3"/>
    <property type="match status" value="1"/>
</dbReference>
<dbReference type="Pfam" id="PF23558">
    <property type="entry name" value="TPR_P4H"/>
    <property type="match status" value="1"/>
</dbReference>
<accession>A0AAU9VDW5</accession>
<dbReference type="EC" id="1.14.11.2" evidence="5"/>
<evidence type="ECO:0000256" key="9">
    <source>
        <dbReference type="ARBA" id="ARBA00022964"/>
    </source>
</evidence>
<dbReference type="Pfam" id="PF08336">
    <property type="entry name" value="P4Ha_N"/>
    <property type="match status" value="1"/>
</dbReference>
<dbReference type="InterPro" id="IPR044862">
    <property type="entry name" value="Pro_4_hyd_alph_FE2OG_OXY"/>
</dbReference>
<evidence type="ECO:0000256" key="6">
    <source>
        <dbReference type="ARBA" id="ARBA00022723"/>
    </source>
</evidence>
<dbReference type="PANTHER" id="PTHR10869:SF244">
    <property type="entry name" value="PROLYL 4-HYDROXYLASE SUBUNIT ALPHA-2"/>
    <property type="match status" value="1"/>
</dbReference>
<sequence>MNLTAKTSLVAIYLVFLLSPSRGEVYTALTDVEPLLETHLMITEILEDYIEYEEKRLEVLKSHLKVYQKEHEKAMEDIPNYLGNPINAFTLIKRLTTDITFMGKIIEAGIDYARNTTILKPHPDMKYPTLEDLTGAAQALTRLQETYHLDVKDLAQGILNGVVYSTSMNSDDCFELGRVLYNEKDYNNSVSWMLMALEKYPNNDELYSFTDVDIIEYISFTYFLLDDVRSALYWTQKLLALDPDHERARGNIPHYTKALMERENKLSKKRRGDTGEPELDATLEQEKEKEKEEKPEPSQYEKERKVYEALCRGEMEIPVDVAKRLKCRYLTENHPFLRLAPIKMEYVYVDPDIIVFHEVMSDDEIYEIMMIAKPRFRRATVHDPKTGELVPAHYRISKSAWLRDEDAPEVRAVSRRVADFTGLSLATAEELQVVNYGLGGHYEPHFDFARKQENAFENFHGNRIATVLFYMSDVAQGGATVFTELGLSVFPRRGAAVFWLNLHPSGEGDLATRHAACPVLRGSKWVSNKWIHQGGQELIKPCDLQYQSEGFIRTLPRPLLKKSFR</sequence>
<dbReference type="InterPro" id="IPR005123">
    <property type="entry name" value="Oxoglu/Fe-dep_dioxygenase_dom"/>
</dbReference>
<comment type="caution">
    <text evidence="17">The sequence shown here is derived from an EMBL/GenBank/DDBJ whole genome shotgun (WGS) entry which is preliminary data.</text>
</comment>
<evidence type="ECO:0000313" key="18">
    <source>
        <dbReference type="Proteomes" id="UP001153954"/>
    </source>
</evidence>
<dbReference type="AlphaFoldDB" id="A0AAU9VDW5"/>
<gene>
    <name evidence="17" type="ORF">EEDITHA_LOCUS22362</name>
</gene>
<keyword evidence="15" id="KW-0732">Signal</keyword>
<dbReference type="InterPro" id="IPR059068">
    <property type="entry name" value="TPR_P4H"/>
</dbReference>
<dbReference type="InterPro" id="IPR045054">
    <property type="entry name" value="P4HA-like"/>
</dbReference>
<organism evidence="17 18">
    <name type="scientific">Euphydryas editha</name>
    <name type="common">Edith's checkerspot</name>
    <dbReference type="NCBI Taxonomy" id="104508"/>
    <lineage>
        <taxon>Eukaryota</taxon>
        <taxon>Metazoa</taxon>
        <taxon>Ecdysozoa</taxon>
        <taxon>Arthropoda</taxon>
        <taxon>Hexapoda</taxon>
        <taxon>Insecta</taxon>
        <taxon>Pterygota</taxon>
        <taxon>Neoptera</taxon>
        <taxon>Endopterygota</taxon>
        <taxon>Lepidoptera</taxon>
        <taxon>Glossata</taxon>
        <taxon>Ditrysia</taxon>
        <taxon>Papilionoidea</taxon>
        <taxon>Nymphalidae</taxon>
        <taxon>Nymphalinae</taxon>
        <taxon>Euphydryas</taxon>
    </lineage>
</organism>
<protein>
    <recommendedName>
        <fullName evidence="5">procollagen-proline 4-dioxygenase</fullName>
        <ecNumber evidence="5">1.14.11.2</ecNumber>
    </recommendedName>
</protein>
<evidence type="ECO:0000256" key="8">
    <source>
        <dbReference type="ARBA" id="ARBA00022896"/>
    </source>
</evidence>
<keyword evidence="13" id="KW-0175">Coiled coil</keyword>
<dbReference type="PROSITE" id="PS51471">
    <property type="entry name" value="FE2OG_OXY"/>
    <property type="match status" value="1"/>
</dbReference>
<dbReference type="GO" id="GO:0005788">
    <property type="term" value="C:endoplasmic reticulum lumen"/>
    <property type="evidence" value="ECO:0007669"/>
    <property type="project" value="UniProtKB-SubCell"/>
</dbReference>
<feature type="compositionally biased region" description="Basic and acidic residues" evidence="14">
    <location>
        <begin position="284"/>
        <end position="303"/>
    </location>
</feature>
<dbReference type="PANTHER" id="PTHR10869">
    <property type="entry name" value="PROLYL 4-HYDROXYLASE ALPHA SUBUNIT"/>
    <property type="match status" value="1"/>
</dbReference>
<dbReference type="EMBL" id="CAKOGL010000031">
    <property type="protein sequence ID" value="CAH2108424.1"/>
    <property type="molecule type" value="Genomic_DNA"/>
</dbReference>
<evidence type="ECO:0000256" key="11">
    <source>
        <dbReference type="ARBA" id="ARBA00023004"/>
    </source>
</evidence>
<evidence type="ECO:0000256" key="5">
    <source>
        <dbReference type="ARBA" id="ARBA00012269"/>
    </source>
</evidence>
<dbReference type="Gene3D" id="6.10.140.1460">
    <property type="match status" value="1"/>
</dbReference>
<dbReference type="Gene3D" id="2.60.120.620">
    <property type="entry name" value="q2cbj1_9rhob like domain"/>
    <property type="match status" value="1"/>
</dbReference>
<dbReference type="FunFam" id="1.25.40.10:FF:000006">
    <property type="entry name" value="Prolyl 4-hydroxylase subunit alpha 2"/>
    <property type="match status" value="1"/>
</dbReference>
<dbReference type="GO" id="GO:0004656">
    <property type="term" value="F:procollagen-proline 4-dioxygenase activity"/>
    <property type="evidence" value="ECO:0007669"/>
    <property type="project" value="UniProtKB-EC"/>
</dbReference>
<evidence type="ECO:0000259" key="16">
    <source>
        <dbReference type="PROSITE" id="PS51471"/>
    </source>
</evidence>
<keyword evidence="8" id="KW-0847">Vitamin C</keyword>
<evidence type="ECO:0000256" key="10">
    <source>
        <dbReference type="ARBA" id="ARBA00023002"/>
    </source>
</evidence>
<evidence type="ECO:0000256" key="12">
    <source>
        <dbReference type="ARBA" id="ARBA00023180"/>
    </source>
</evidence>
<evidence type="ECO:0000313" key="17">
    <source>
        <dbReference type="EMBL" id="CAH2108424.1"/>
    </source>
</evidence>
<feature type="coiled-coil region" evidence="13">
    <location>
        <begin position="50"/>
        <end position="77"/>
    </location>
</feature>
<evidence type="ECO:0000256" key="2">
    <source>
        <dbReference type="ARBA" id="ARBA00002035"/>
    </source>
</evidence>
<feature type="region of interest" description="Disordered" evidence="14">
    <location>
        <begin position="266"/>
        <end position="303"/>
    </location>
</feature>
<dbReference type="GO" id="GO:0005506">
    <property type="term" value="F:iron ion binding"/>
    <property type="evidence" value="ECO:0007669"/>
    <property type="project" value="InterPro"/>
</dbReference>
<evidence type="ECO:0000256" key="3">
    <source>
        <dbReference type="ARBA" id="ARBA00004319"/>
    </source>
</evidence>
<dbReference type="InterPro" id="IPR006620">
    <property type="entry name" value="Pro_4_hyd_alph"/>
</dbReference>
<keyword evidence="10" id="KW-0560">Oxidoreductase</keyword>
<reference evidence="17" key="1">
    <citation type="submission" date="2022-03" db="EMBL/GenBank/DDBJ databases">
        <authorList>
            <person name="Tunstrom K."/>
        </authorList>
    </citation>
    <scope>NUCLEOTIDE SEQUENCE</scope>
</reference>
<dbReference type="Proteomes" id="UP001153954">
    <property type="component" value="Unassembled WGS sequence"/>
</dbReference>
<feature type="chain" id="PRO_5043572175" description="procollagen-proline 4-dioxygenase" evidence="15">
    <location>
        <begin position="24"/>
        <end position="565"/>
    </location>
</feature>
<comment type="function">
    <text evidence="2">Catalyzes the post-translational formation of 4-hydroxyproline in -Xaa-Pro-Gly- sequences in collagens and other proteins.</text>
</comment>
<keyword evidence="9" id="KW-0223">Dioxygenase</keyword>
<comment type="cofactor">
    <cofactor evidence="1">
        <name>L-ascorbate</name>
        <dbReference type="ChEBI" id="CHEBI:38290"/>
    </cofactor>
</comment>
<dbReference type="SMART" id="SM00702">
    <property type="entry name" value="P4Hc"/>
    <property type="match status" value="1"/>
</dbReference>
<evidence type="ECO:0000256" key="7">
    <source>
        <dbReference type="ARBA" id="ARBA00022824"/>
    </source>
</evidence>
<proteinExistence type="inferred from homology"/>
<feature type="domain" description="Fe2OG dioxygenase" evidence="16">
    <location>
        <begin position="427"/>
        <end position="533"/>
    </location>
</feature>
<keyword evidence="12" id="KW-0325">Glycoprotein</keyword>
<evidence type="ECO:0000256" key="13">
    <source>
        <dbReference type="SAM" id="Coils"/>
    </source>
</evidence>
<keyword evidence="18" id="KW-1185">Reference proteome</keyword>
<evidence type="ECO:0000256" key="4">
    <source>
        <dbReference type="ARBA" id="ARBA00006511"/>
    </source>
</evidence>
<evidence type="ECO:0000256" key="15">
    <source>
        <dbReference type="SAM" id="SignalP"/>
    </source>
</evidence>
<keyword evidence="7" id="KW-0256">Endoplasmic reticulum</keyword>
<dbReference type="SUPFAM" id="SSF48452">
    <property type="entry name" value="TPR-like"/>
    <property type="match status" value="1"/>
</dbReference>
<keyword evidence="6" id="KW-0479">Metal-binding</keyword>
<evidence type="ECO:0000256" key="14">
    <source>
        <dbReference type="SAM" id="MobiDB-lite"/>
    </source>
</evidence>
<feature type="signal peptide" evidence="15">
    <location>
        <begin position="1"/>
        <end position="23"/>
    </location>
</feature>
<dbReference type="GO" id="GO:0031418">
    <property type="term" value="F:L-ascorbic acid binding"/>
    <property type="evidence" value="ECO:0007669"/>
    <property type="project" value="UniProtKB-KW"/>
</dbReference>
<comment type="subcellular location">
    <subcellularLocation>
        <location evidence="3">Endoplasmic reticulum lumen</location>
    </subcellularLocation>
</comment>
<dbReference type="Gene3D" id="1.25.40.10">
    <property type="entry name" value="Tetratricopeptide repeat domain"/>
    <property type="match status" value="1"/>
</dbReference>
<dbReference type="InterPro" id="IPR013547">
    <property type="entry name" value="P4H_N"/>
</dbReference>
<dbReference type="InterPro" id="IPR011990">
    <property type="entry name" value="TPR-like_helical_dom_sf"/>
</dbReference>
<keyword evidence="11" id="KW-0408">Iron</keyword>